<comment type="cofactor">
    <cofactor evidence="1">
        <name>FAD</name>
        <dbReference type="ChEBI" id="CHEBI:57692"/>
    </cofactor>
</comment>
<dbReference type="Gene3D" id="2.40.30.10">
    <property type="entry name" value="Translation factors"/>
    <property type="match status" value="1"/>
</dbReference>
<feature type="domain" description="RsdA/BaiN/AoA(So)-like Rossmann fold-like" evidence="4">
    <location>
        <begin position="5"/>
        <end position="390"/>
    </location>
</feature>
<dbReference type="InterPro" id="IPR036188">
    <property type="entry name" value="FAD/NAD-bd_sf"/>
</dbReference>
<keyword evidence="2" id="KW-0285">Flavoprotein</keyword>
<accession>A0ABW1L0L9</accession>
<evidence type="ECO:0000256" key="1">
    <source>
        <dbReference type="ARBA" id="ARBA00001974"/>
    </source>
</evidence>
<dbReference type="PRINTS" id="PR00411">
    <property type="entry name" value="PNDRDTASEI"/>
</dbReference>
<dbReference type="PANTHER" id="PTHR42887">
    <property type="entry name" value="OS12G0638800 PROTEIN"/>
    <property type="match status" value="1"/>
</dbReference>
<reference evidence="6 7" key="1">
    <citation type="submission" date="2024-09" db="EMBL/GenBank/DDBJ databases">
        <authorList>
            <person name="Zhang Z.-H."/>
        </authorList>
    </citation>
    <scope>NUCLEOTIDE SEQUENCE [LARGE SCALE GENOMIC DNA]</scope>
    <source>
        <strain evidence="6 7">HHTR114</strain>
    </source>
</reference>
<evidence type="ECO:0000259" key="4">
    <source>
        <dbReference type="Pfam" id="PF03486"/>
    </source>
</evidence>
<dbReference type="InterPro" id="IPR057661">
    <property type="entry name" value="RsdA/BaiN/AoA(So)_Rossmann"/>
</dbReference>
<dbReference type="EMBL" id="JBHPON010000001">
    <property type="protein sequence ID" value="MFC6035782.1"/>
    <property type="molecule type" value="Genomic_DNA"/>
</dbReference>
<dbReference type="RefSeq" id="WP_379878643.1">
    <property type="nucleotide sequence ID" value="NZ_JBHPON010000001.1"/>
</dbReference>
<dbReference type="PANTHER" id="PTHR42887:SF2">
    <property type="entry name" value="OS12G0638800 PROTEIN"/>
    <property type="match status" value="1"/>
</dbReference>
<dbReference type="NCBIfam" id="TIGR00275">
    <property type="entry name" value="aminoacetone oxidase family FAD-binding enzyme"/>
    <property type="match status" value="1"/>
</dbReference>
<evidence type="ECO:0000313" key="6">
    <source>
        <dbReference type="EMBL" id="MFC6035782.1"/>
    </source>
</evidence>
<protein>
    <submittedName>
        <fullName evidence="6">NAD(P)/FAD-dependent oxidoreductase</fullName>
    </submittedName>
</protein>
<evidence type="ECO:0000256" key="2">
    <source>
        <dbReference type="ARBA" id="ARBA00022630"/>
    </source>
</evidence>
<evidence type="ECO:0000256" key="3">
    <source>
        <dbReference type="ARBA" id="ARBA00022827"/>
    </source>
</evidence>
<dbReference type="PRINTS" id="PR00368">
    <property type="entry name" value="FADPNR"/>
</dbReference>
<keyword evidence="3" id="KW-0274">FAD</keyword>
<dbReference type="SUPFAM" id="SSF160996">
    <property type="entry name" value="HI0933 insert domain-like"/>
    <property type="match status" value="1"/>
</dbReference>
<evidence type="ECO:0000313" key="7">
    <source>
        <dbReference type="Proteomes" id="UP001596116"/>
    </source>
</evidence>
<dbReference type="InterPro" id="IPR004792">
    <property type="entry name" value="BaiN-like"/>
</dbReference>
<dbReference type="InterPro" id="IPR055178">
    <property type="entry name" value="RsdA/BaiN/AoA(So)-like_dom"/>
</dbReference>
<feature type="domain" description="RsdA/BaiN/AoA(So)-like insert" evidence="5">
    <location>
        <begin position="188"/>
        <end position="337"/>
    </location>
</feature>
<dbReference type="Pfam" id="PF22780">
    <property type="entry name" value="HI0933_like_1st"/>
    <property type="match status" value="1"/>
</dbReference>
<gene>
    <name evidence="6" type="ORF">ACFMB1_09525</name>
</gene>
<organism evidence="6 7">
    <name type="scientific">Hyphococcus aureus</name>
    <dbReference type="NCBI Taxonomy" id="2666033"/>
    <lineage>
        <taxon>Bacteria</taxon>
        <taxon>Pseudomonadati</taxon>
        <taxon>Pseudomonadota</taxon>
        <taxon>Alphaproteobacteria</taxon>
        <taxon>Parvularculales</taxon>
        <taxon>Parvularculaceae</taxon>
        <taxon>Hyphococcus</taxon>
    </lineage>
</organism>
<name>A0ABW1L0L9_9PROT</name>
<dbReference type="Pfam" id="PF03486">
    <property type="entry name" value="HI0933_like"/>
    <property type="match status" value="1"/>
</dbReference>
<dbReference type="Proteomes" id="UP001596116">
    <property type="component" value="Unassembled WGS sequence"/>
</dbReference>
<evidence type="ECO:0000259" key="5">
    <source>
        <dbReference type="Pfam" id="PF22780"/>
    </source>
</evidence>
<dbReference type="InterPro" id="IPR023166">
    <property type="entry name" value="BaiN-like_dom_sf"/>
</dbReference>
<proteinExistence type="predicted"/>
<dbReference type="Gene3D" id="3.50.50.60">
    <property type="entry name" value="FAD/NAD(P)-binding domain"/>
    <property type="match status" value="1"/>
</dbReference>
<dbReference type="Gene3D" id="1.10.8.260">
    <property type="entry name" value="HI0933 insert domain-like"/>
    <property type="match status" value="1"/>
</dbReference>
<dbReference type="SUPFAM" id="SSF51905">
    <property type="entry name" value="FAD/NAD(P)-binding domain"/>
    <property type="match status" value="1"/>
</dbReference>
<keyword evidence="7" id="KW-1185">Reference proteome</keyword>
<comment type="caution">
    <text evidence="6">The sequence shown here is derived from an EMBL/GenBank/DDBJ whole genome shotgun (WGS) entry which is preliminary data.</text>
</comment>
<sequence>MNSFDVIVIGAGAAGMMCAIEAGRRGRRILLIDHAEHPGEKIRISGGGRCNFTNIHAAPKHFLSANPHFCKSALKRFSAADFIKRVEARGIAYHEKALGQLFCDDSSRSIIEMLTDDCKEAGAELRLSTSIGTIEKTADGFALETSGGALACSSLVIATGGKSIPKMGATDFAYDVAQQFGLHIIEPRPALVPLTFTSGLLEEMKALSGVSTEASVSCNGMAFREALLFTHRGISGPCILQISSYWREGDDIAIDLAPDIDVFARLRAARQTTGKLAPQTVLAEFLPKRLADAATARAGLEGRIGDASDKKLKVLSDAVKQWRVKPAGSEGWRTAEVTLGGIDTDGLSSKTMEAKETPGLYFIGEAVDVTGWLGGYNFQWAWSSGWAAGQVV</sequence>